<organism evidence="1 3">
    <name type="scientific">Rotaria sordida</name>
    <dbReference type="NCBI Taxonomy" id="392033"/>
    <lineage>
        <taxon>Eukaryota</taxon>
        <taxon>Metazoa</taxon>
        <taxon>Spiralia</taxon>
        <taxon>Gnathifera</taxon>
        <taxon>Rotifera</taxon>
        <taxon>Eurotatoria</taxon>
        <taxon>Bdelloidea</taxon>
        <taxon>Philodinida</taxon>
        <taxon>Philodinidae</taxon>
        <taxon>Rotaria</taxon>
    </lineage>
</organism>
<comment type="caution">
    <text evidence="1">The sequence shown here is derived from an EMBL/GenBank/DDBJ whole genome shotgun (WGS) entry which is preliminary data.</text>
</comment>
<dbReference type="EMBL" id="CAJNOH010000014">
    <property type="protein sequence ID" value="CAF0753420.1"/>
    <property type="molecule type" value="Genomic_DNA"/>
</dbReference>
<sequence>MTNHLLSRSRRSSTYVEVLPIEKEGRSRRGFSLELPLLKNDYIIDHFHNEELIEAINKIKKENEKIRLENLLYSRYLRRVNSSNIIETYDQYANENDIIEKELYVNSNENILHSKVPKVARRLSMEKNSVDTSNTKSLWTKLIANLREATYAPLLLRIKQEKLFIAAYEIEHTRLDWKRMEANSILELDQLDVLLRTAESDEITEEKLNNDVKKHINKFQYDFSKDKLNNKRLIVPADILISRINKQIEKHKRLIDSLHIDTECAQVRIRTIEKTMQDLDNLHEKMDEIDINFARTKRIDYRDTYTKLEKQYTMNKSSQYPLIHNLQEWKAKLSEQEQLKIDYQYKCDLFENYLELLNNEISCIKYENELILNENNFLKDRIADIKKVPTITEYAYTIEQTKKLKHEIDIWTQRVNIAEVSFHIENQDYFL</sequence>
<evidence type="ECO:0000313" key="1">
    <source>
        <dbReference type="EMBL" id="CAF0736719.1"/>
    </source>
</evidence>
<evidence type="ECO:0000313" key="2">
    <source>
        <dbReference type="EMBL" id="CAF0753420.1"/>
    </source>
</evidence>
<proteinExistence type="predicted"/>
<accession>A0A813NKX0</accession>
<name>A0A813NKX0_9BILA</name>
<reference evidence="1" key="1">
    <citation type="submission" date="2021-02" db="EMBL/GenBank/DDBJ databases">
        <authorList>
            <person name="Nowell W R."/>
        </authorList>
    </citation>
    <scope>NUCLEOTIDE SEQUENCE</scope>
</reference>
<gene>
    <name evidence="1" type="ORF">JXQ802_LOCUS875</name>
    <name evidence="2" type="ORF">PYM288_LOCUS2216</name>
</gene>
<dbReference type="Proteomes" id="UP000663854">
    <property type="component" value="Unassembled WGS sequence"/>
</dbReference>
<protein>
    <submittedName>
        <fullName evidence="1">Uncharacterized protein</fullName>
    </submittedName>
</protein>
<keyword evidence="3" id="KW-1185">Reference proteome</keyword>
<dbReference type="EMBL" id="CAJNOL010000009">
    <property type="protein sequence ID" value="CAF0736719.1"/>
    <property type="molecule type" value="Genomic_DNA"/>
</dbReference>
<evidence type="ECO:0000313" key="3">
    <source>
        <dbReference type="Proteomes" id="UP000663870"/>
    </source>
</evidence>
<dbReference type="AlphaFoldDB" id="A0A813NKX0"/>
<dbReference type="Proteomes" id="UP000663870">
    <property type="component" value="Unassembled WGS sequence"/>
</dbReference>